<name>A0A448S9K9_SERFO</name>
<dbReference type="Pfam" id="PF07690">
    <property type="entry name" value="MFS_1"/>
    <property type="match status" value="1"/>
</dbReference>
<dbReference type="InterPro" id="IPR036259">
    <property type="entry name" value="MFS_trans_sf"/>
</dbReference>
<keyword evidence="3 6" id="KW-0812">Transmembrane</keyword>
<dbReference type="SUPFAM" id="SSF103473">
    <property type="entry name" value="MFS general substrate transporter"/>
    <property type="match status" value="1"/>
</dbReference>
<dbReference type="GO" id="GO:0022857">
    <property type="term" value="F:transmembrane transporter activity"/>
    <property type="evidence" value="ECO:0007669"/>
    <property type="project" value="InterPro"/>
</dbReference>
<feature type="domain" description="Major facilitator superfamily (MFS) profile" evidence="7">
    <location>
        <begin position="4"/>
        <end position="383"/>
    </location>
</feature>
<keyword evidence="5 6" id="KW-0472">Membrane</keyword>
<dbReference type="Proteomes" id="UP000270487">
    <property type="component" value="Chromosome"/>
</dbReference>
<sequence length="391" mass="40608">MPLALLALTISAYAIGTTEFVIVGLIPTIAEQLNVTVPSAGLLVTLYAIGVAIGAPVLTALTGRVPRKMLLVGLMVLFTLGNLLAWQSPSYESLVVARLLTGLAHGVFFSVGSTIATSLVAKEKAATAIAIMFGGLTVALVTGVPLGTFIGQHFGWRETFLAVSLIGMVAIIASLILIPNNIKNQASASIRDQLQVLTHPRLLLIYAVTALGYGGVFTTFTFLAPMMQELAGFSAPAVSWILLAYGIAVAIGNIWGGKLADRHGAVRALSFIFAALAALLLVFQFTASHSIAALLTVVVMGVFAFGNVPGLQVYVVQKAEQYTPNAVDVASGLNIAAFNVGIALGSVIGGQTVASLGLAQTPWIGALIVVGALLLIGLSGRLDKQYPRQFA</sequence>
<evidence type="ECO:0000256" key="6">
    <source>
        <dbReference type="SAM" id="Phobius"/>
    </source>
</evidence>
<evidence type="ECO:0000259" key="7">
    <source>
        <dbReference type="PROSITE" id="PS50850"/>
    </source>
</evidence>
<evidence type="ECO:0000313" key="8">
    <source>
        <dbReference type="EMBL" id="VEI64384.1"/>
    </source>
</evidence>
<proteinExistence type="predicted"/>
<evidence type="ECO:0000256" key="2">
    <source>
        <dbReference type="ARBA" id="ARBA00022475"/>
    </source>
</evidence>
<reference evidence="8 9" key="1">
    <citation type="submission" date="2018-12" db="EMBL/GenBank/DDBJ databases">
        <authorList>
            <consortium name="Pathogen Informatics"/>
        </authorList>
    </citation>
    <scope>NUCLEOTIDE SEQUENCE [LARGE SCALE GENOMIC DNA]</scope>
    <source>
        <strain evidence="8 9">NCTC13193</strain>
    </source>
</reference>
<dbReference type="RefSeq" id="WP_121608815.1">
    <property type="nucleotide sequence ID" value="NZ_CAMISF010000001.1"/>
</dbReference>
<comment type="subcellular location">
    <subcellularLocation>
        <location evidence="1">Cell membrane</location>
        <topology evidence="1">Multi-pass membrane protein</topology>
    </subcellularLocation>
</comment>
<feature type="transmembrane region" description="Helical" evidence="6">
    <location>
        <begin position="360"/>
        <end position="378"/>
    </location>
</feature>
<feature type="transmembrane region" description="Helical" evidence="6">
    <location>
        <begin position="160"/>
        <end position="182"/>
    </location>
</feature>
<feature type="transmembrane region" description="Helical" evidence="6">
    <location>
        <begin position="203"/>
        <end position="225"/>
    </location>
</feature>
<feature type="transmembrane region" description="Helical" evidence="6">
    <location>
        <begin position="237"/>
        <end position="256"/>
    </location>
</feature>
<evidence type="ECO:0000256" key="5">
    <source>
        <dbReference type="ARBA" id="ARBA00023136"/>
    </source>
</evidence>
<dbReference type="PANTHER" id="PTHR43124:SF8">
    <property type="entry name" value="INNER MEMBRANE TRANSPORT PROTEIN YDHP"/>
    <property type="match status" value="1"/>
</dbReference>
<dbReference type="InterPro" id="IPR020846">
    <property type="entry name" value="MFS_dom"/>
</dbReference>
<feature type="transmembrane region" description="Helical" evidence="6">
    <location>
        <begin position="327"/>
        <end position="348"/>
    </location>
</feature>
<dbReference type="PANTHER" id="PTHR43124">
    <property type="entry name" value="PURINE EFFLUX PUMP PBUE"/>
    <property type="match status" value="1"/>
</dbReference>
<feature type="transmembrane region" description="Helical" evidence="6">
    <location>
        <begin position="99"/>
        <end position="121"/>
    </location>
</feature>
<dbReference type="CDD" id="cd17324">
    <property type="entry name" value="MFS_NepI_like"/>
    <property type="match status" value="1"/>
</dbReference>
<dbReference type="Gene3D" id="1.20.1250.20">
    <property type="entry name" value="MFS general substrate transporter like domains"/>
    <property type="match status" value="1"/>
</dbReference>
<dbReference type="PRINTS" id="PR01035">
    <property type="entry name" value="TCRTETA"/>
</dbReference>
<evidence type="ECO:0000256" key="3">
    <source>
        <dbReference type="ARBA" id="ARBA00022692"/>
    </source>
</evidence>
<evidence type="ECO:0000256" key="1">
    <source>
        <dbReference type="ARBA" id="ARBA00004651"/>
    </source>
</evidence>
<feature type="transmembrane region" description="Helical" evidence="6">
    <location>
        <begin position="268"/>
        <end position="285"/>
    </location>
</feature>
<feature type="transmembrane region" description="Helical" evidence="6">
    <location>
        <begin position="38"/>
        <end position="58"/>
    </location>
</feature>
<gene>
    <name evidence="8" type="primary">ydhP_1</name>
    <name evidence="8" type="ORF">NCTC13193_01127</name>
</gene>
<dbReference type="GO" id="GO:0005886">
    <property type="term" value="C:plasma membrane"/>
    <property type="evidence" value="ECO:0007669"/>
    <property type="project" value="UniProtKB-SubCell"/>
</dbReference>
<dbReference type="PROSITE" id="PS50850">
    <property type="entry name" value="MFS"/>
    <property type="match status" value="1"/>
</dbReference>
<feature type="transmembrane region" description="Helical" evidence="6">
    <location>
        <begin position="128"/>
        <end position="154"/>
    </location>
</feature>
<evidence type="ECO:0000256" key="4">
    <source>
        <dbReference type="ARBA" id="ARBA00022989"/>
    </source>
</evidence>
<keyword evidence="4 6" id="KW-1133">Transmembrane helix</keyword>
<accession>A0A448S9K9</accession>
<organism evidence="8 9">
    <name type="scientific">Serratia fonticola</name>
    <dbReference type="NCBI Taxonomy" id="47917"/>
    <lineage>
        <taxon>Bacteria</taxon>
        <taxon>Pseudomonadati</taxon>
        <taxon>Pseudomonadota</taxon>
        <taxon>Gammaproteobacteria</taxon>
        <taxon>Enterobacterales</taxon>
        <taxon>Yersiniaceae</taxon>
        <taxon>Serratia</taxon>
    </lineage>
</organism>
<keyword evidence="2" id="KW-1003">Cell membrane</keyword>
<dbReference type="EMBL" id="LR134492">
    <property type="protein sequence ID" value="VEI64384.1"/>
    <property type="molecule type" value="Genomic_DNA"/>
</dbReference>
<dbReference type="AlphaFoldDB" id="A0A448S9K9"/>
<feature type="transmembrane region" description="Helical" evidence="6">
    <location>
        <begin position="291"/>
        <end position="315"/>
    </location>
</feature>
<dbReference type="InterPro" id="IPR001958">
    <property type="entry name" value="Tet-R_TetA/multi-R_MdtG-like"/>
</dbReference>
<evidence type="ECO:0000313" key="9">
    <source>
        <dbReference type="Proteomes" id="UP000270487"/>
    </source>
</evidence>
<feature type="transmembrane region" description="Helical" evidence="6">
    <location>
        <begin position="70"/>
        <end position="87"/>
    </location>
</feature>
<protein>
    <submittedName>
        <fullName evidence="8">Inner membrane transport protein ydhP</fullName>
    </submittedName>
</protein>
<dbReference type="InterPro" id="IPR050189">
    <property type="entry name" value="MFS_Efflux_Transporters"/>
</dbReference>
<dbReference type="InterPro" id="IPR011701">
    <property type="entry name" value="MFS"/>
</dbReference>